<reference evidence="8" key="3">
    <citation type="submission" date="2022-06" db="UniProtKB">
        <authorList>
            <consortium name="EnsemblMetazoa"/>
        </authorList>
    </citation>
    <scope>IDENTIFICATION</scope>
</reference>
<dbReference type="EnsemblMetazoa" id="SSS_3941s_mrna">
    <property type="protein sequence ID" value="KAF7495316.1"/>
    <property type="gene ID" value="SSS_3941"/>
</dbReference>
<dbReference type="InterPro" id="IPR019515">
    <property type="entry name" value="VPS54_N"/>
</dbReference>
<dbReference type="Proteomes" id="UP000070412">
    <property type="component" value="Unassembled WGS sequence"/>
</dbReference>
<dbReference type="GO" id="GO:0015031">
    <property type="term" value="P:protein transport"/>
    <property type="evidence" value="ECO:0007669"/>
    <property type="project" value="UniProtKB-KW"/>
</dbReference>
<dbReference type="AlphaFoldDB" id="A0A834VFV5"/>
<feature type="compositionally biased region" description="Acidic residues" evidence="4">
    <location>
        <begin position="611"/>
        <end position="623"/>
    </location>
</feature>
<feature type="region of interest" description="Disordered" evidence="4">
    <location>
        <begin position="579"/>
        <end position="623"/>
    </location>
</feature>
<dbReference type="EMBL" id="WVUK01000048">
    <property type="protein sequence ID" value="KAF7495316.1"/>
    <property type="molecule type" value="Genomic_DNA"/>
</dbReference>
<sequence>MCVLKNLPKSNDDQNRCELGDDLLRHIDAQRKILQRQQLIVSKRLIENILINDKRFKIELDRIQCIENDLKKALNHCLSGREAFALSKKDFTETSLKIIENYRQKEALLNMIDSLQSIKKLFQSIEHIEYLLRFEKNFSDAIDLYDEKYELMEELAKKYHCVAKMRIKLIDSLQMVDDRMDSVLKRMVQHFCLKTFIQLCKAYSQIGKFEVAINQLLLHFADVIHDKAFSIVLGYVKLFTQEHLSPKNCSTPRKTSISDDKKSQNKSTNLQQKTFTELCQCLNIESFLQCLTDLCRAFWRMMDNYHQIFLFFKHKKFHQDANLQAQQIEFAIEKLSQGFLNVWSDIQHKIRVVVSSVRFVQLSNDSDAMIVKNDSNPCPSIDHQQDQLLLSFEEFIKILTVCEQMMEIGEQFCRANKDKDCTSLSMPNGVSNELQNTLYRQTRAYFQSYHHVSMSELRIFLENEIWTRCPIETSNEFELIANLQEFFFMKNCLLKISNRNKRETKKSSARNDSISSISSTTSSSLLFHSPFSSRNLQNYFQDKILYRNDEDDSLDDSSISVSLSTPFDEIMIQQVAQQQIDDSASMENNDGEVEDDRQENLINSNESDNNVFDDDDDDDDAEDDQIDMIVTNTSLNVLRLMGRYMNIMFLLRSISPDIVKAFLELFDYYFYTIYQFFSLDSLNFNWLRSFDSNLKEIIINNNDDDDRKSNQSLSSITATVGSQNQTKLLLSNHFSSFIRRINESLILNDNDSVANRSNESSPLKQSKDLIKNIKYSSPILPDYVTIDSPDNHYALGERIVAIQSLIFLARQFYNLCPFLLEFLRYENSLAECDQSANLDRKKLTEDGFKHLQFYHDKMYDNVESLQYQCLFAVATKLLSFESIIQQMSQIKWDLKEITSLHSSYVNVFIKEFIDFDLKYRKLLIKNDLECLVPNLHSETKPLSSTSNAIDIETPSMKLSSLSKRINLVLWDCILKIANRTFIEGFSYAKRCTNEGRALMQLDYEQFLSNIEKILSPYHKAVKSNSSKTLKNYLSNEKSIVEEFVKTFYVNEQSLLEWIQQRPNYTAKQLVSLINCIAIDNKKLKNSLLAAIDATTSVDRNNTSSNLNQSD</sequence>
<dbReference type="Pfam" id="PF10475">
    <property type="entry name" value="Vps54_N"/>
    <property type="match status" value="2"/>
</dbReference>
<dbReference type="OrthoDB" id="10263345at2759"/>
<evidence type="ECO:0000256" key="4">
    <source>
        <dbReference type="SAM" id="MobiDB-lite"/>
    </source>
</evidence>
<dbReference type="GO" id="GO:0042147">
    <property type="term" value="P:retrograde transport, endosome to Golgi"/>
    <property type="evidence" value="ECO:0007669"/>
    <property type="project" value="InterPro"/>
</dbReference>
<feature type="domain" description="Syndetin C-terminal" evidence="5">
    <location>
        <begin position="959"/>
        <end position="1092"/>
    </location>
</feature>
<evidence type="ECO:0000259" key="5">
    <source>
        <dbReference type="Pfam" id="PF10474"/>
    </source>
</evidence>
<feature type="domain" description="Syndetin C-terminal" evidence="5">
    <location>
        <begin position="793"/>
        <end position="921"/>
    </location>
</feature>
<gene>
    <name evidence="7" type="ORF">SSS_3941</name>
</gene>
<feature type="domain" description="Vacuolar protein sorting-associated protein 54 N-terminal" evidence="6">
    <location>
        <begin position="19"/>
        <end position="240"/>
    </location>
</feature>
<dbReference type="GO" id="GO:0032456">
    <property type="term" value="P:endocytic recycling"/>
    <property type="evidence" value="ECO:0007669"/>
    <property type="project" value="InterPro"/>
</dbReference>
<reference evidence="9" key="1">
    <citation type="journal article" date="2020" name="PLoS Negl. Trop. Dis.">
        <title>High-quality nuclear genome for Sarcoptes scabiei-A critical resource for a neglected parasite.</title>
        <authorList>
            <person name="Korhonen P.K."/>
            <person name="Gasser R.B."/>
            <person name="Ma G."/>
            <person name="Wang T."/>
            <person name="Stroehlein A.J."/>
            <person name="Young N.D."/>
            <person name="Ang C.S."/>
            <person name="Fernando D.D."/>
            <person name="Lu H.C."/>
            <person name="Taylor S."/>
            <person name="Reynolds S.L."/>
            <person name="Mofiz E."/>
            <person name="Najaraj S.H."/>
            <person name="Gowda H."/>
            <person name="Madugundu A."/>
            <person name="Renuse S."/>
            <person name="Holt D."/>
            <person name="Pandey A."/>
            <person name="Papenfuss A.T."/>
            <person name="Fischer K."/>
        </authorList>
    </citation>
    <scope>NUCLEOTIDE SEQUENCE [LARGE SCALE GENOMIC DNA]</scope>
</reference>
<dbReference type="PANTHER" id="PTHR13258:SF0">
    <property type="entry name" value="SYNDETIN"/>
    <property type="match status" value="1"/>
</dbReference>
<evidence type="ECO:0000313" key="9">
    <source>
        <dbReference type="Proteomes" id="UP000070412"/>
    </source>
</evidence>
<dbReference type="InterPro" id="IPR040047">
    <property type="entry name" value="VPS50"/>
</dbReference>
<reference evidence="7" key="2">
    <citation type="submission" date="2020-01" db="EMBL/GenBank/DDBJ databases">
        <authorList>
            <person name="Korhonen P.K.K."/>
            <person name="Guangxu M.G."/>
            <person name="Wang T.W."/>
            <person name="Stroehlein A.J.S."/>
            <person name="Young N.D."/>
            <person name="Ang C.-S.A."/>
            <person name="Fernando D.W.F."/>
            <person name="Lu H.L."/>
            <person name="Taylor S.T."/>
            <person name="Ehtesham M.E.M."/>
            <person name="Najaraj S.H.N."/>
            <person name="Harsha G.H.G."/>
            <person name="Madugundu A.M."/>
            <person name="Renuse S.R."/>
            <person name="Holt D.H."/>
            <person name="Pandey A.P."/>
            <person name="Papenfuss A.P."/>
            <person name="Gasser R.B.G."/>
            <person name="Fischer K.F."/>
        </authorList>
    </citation>
    <scope>NUCLEOTIDE SEQUENCE</scope>
    <source>
        <strain evidence="7">SSS_KF_BRIS2020</strain>
    </source>
</reference>
<keyword evidence="9" id="KW-1185">Reference proteome</keyword>
<dbReference type="GO" id="GO:1990745">
    <property type="term" value="C:EARP complex"/>
    <property type="evidence" value="ECO:0007669"/>
    <property type="project" value="InterPro"/>
</dbReference>
<proteinExistence type="predicted"/>
<organism evidence="7">
    <name type="scientific">Sarcoptes scabiei</name>
    <name type="common">Itch mite</name>
    <name type="synonym">Acarus scabiei</name>
    <dbReference type="NCBI Taxonomy" id="52283"/>
    <lineage>
        <taxon>Eukaryota</taxon>
        <taxon>Metazoa</taxon>
        <taxon>Ecdysozoa</taxon>
        <taxon>Arthropoda</taxon>
        <taxon>Chelicerata</taxon>
        <taxon>Arachnida</taxon>
        <taxon>Acari</taxon>
        <taxon>Acariformes</taxon>
        <taxon>Sarcoptiformes</taxon>
        <taxon>Astigmata</taxon>
        <taxon>Psoroptidia</taxon>
        <taxon>Sarcoptoidea</taxon>
        <taxon>Sarcoptidae</taxon>
        <taxon>Sarcoptinae</taxon>
        <taxon>Sarcoptes</taxon>
    </lineage>
</organism>
<feature type="compositionally biased region" description="Polar residues" evidence="4">
    <location>
        <begin position="579"/>
        <end position="588"/>
    </location>
</feature>
<dbReference type="InterPro" id="IPR019514">
    <property type="entry name" value="Syndetin_C"/>
</dbReference>
<name>A0A834VFV5_SARSC</name>
<evidence type="ECO:0000313" key="8">
    <source>
        <dbReference type="EnsemblMetazoa" id="KAF7495316.1"/>
    </source>
</evidence>
<dbReference type="GO" id="GO:0000149">
    <property type="term" value="F:SNARE binding"/>
    <property type="evidence" value="ECO:0007669"/>
    <property type="project" value="TreeGrafter"/>
</dbReference>
<feature type="domain" description="Vacuolar protein sorting-associated protein 54 N-terminal" evidence="6">
    <location>
        <begin position="263"/>
        <end position="311"/>
    </location>
</feature>
<evidence type="ECO:0000256" key="1">
    <source>
        <dbReference type="ARBA" id="ARBA00022448"/>
    </source>
</evidence>
<evidence type="ECO:0000256" key="2">
    <source>
        <dbReference type="ARBA" id="ARBA00022927"/>
    </source>
</evidence>
<dbReference type="GO" id="GO:0005829">
    <property type="term" value="C:cytosol"/>
    <property type="evidence" value="ECO:0007669"/>
    <property type="project" value="GOC"/>
</dbReference>
<protein>
    <submittedName>
        <fullName evidence="7">Syndetin</fullName>
    </submittedName>
</protein>
<accession>A0A834VFV5</accession>
<evidence type="ECO:0000259" key="6">
    <source>
        <dbReference type="Pfam" id="PF10475"/>
    </source>
</evidence>
<feature type="compositionally biased region" description="Polar residues" evidence="4">
    <location>
        <begin position="600"/>
        <end position="610"/>
    </location>
</feature>
<keyword evidence="1" id="KW-0813">Transport</keyword>
<keyword evidence="3" id="KW-0175">Coiled coil</keyword>
<dbReference type="Pfam" id="PF10474">
    <property type="entry name" value="Syndetin_C"/>
    <property type="match status" value="2"/>
</dbReference>
<evidence type="ECO:0000256" key="3">
    <source>
        <dbReference type="ARBA" id="ARBA00023054"/>
    </source>
</evidence>
<evidence type="ECO:0000313" key="7">
    <source>
        <dbReference type="EMBL" id="KAF7495316.1"/>
    </source>
</evidence>
<dbReference type="PANTHER" id="PTHR13258">
    <property type="entry name" value="SYNDETIN"/>
    <property type="match status" value="1"/>
</dbReference>
<keyword evidence="2" id="KW-0653">Protein transport</keyword>